<keyword evidence="2" id="KW-1185">Reference proteome</keyword>
<comment type="caution">
    <text evidence="1">The sequence shown here is derived from an EMBL/GenBank/DDBJ whole genome shotgun (WGS) entry which is preliminary data.</text>
</comment>
<sequence length="90" mass="9834">MLTAQCLSQVLLVQIKHAVTAVGSGQTSVGIKEISCQRVPSRSCCFYSDPHQTHEISYLLVKKANLVSMLMNIIKGKQICNANDDQKSPS</sequence>
<name>A0ACB9B5I2_9ASTR</name>
<evidence type="ECO:0000313" key="1">
    <source>
        <dbReference type="EMBL" id="KAI3717026.1"/>
    </source>
</evidence>
<evidence type="ECO:0000313" key="2">
    <source>
        <dbReference type="Proteomes" id="UP001056120"/>
    </source>
</evidence>
<gene>
    <name evidence="1" type="ORF">L1987_68332</name>
</gene>
<reference evidence="1 2" key="2">
    <citation type="journal article" date="2022" name="Mol. Ecol. Resour.">
        <title>The genomes of chicory, endive, great burdock and yacon provide insights into Asteraceae paleo-polyploidization history and plant inulin production.</title>
        <authorList>
            <person name="Fan W."/>
            <person name="Wang S."/>
            <person name="Wang H."/>
            <person name="Wang A."/>
            <person name="Jiang F."/>
            <person name="Liu H."/>
            <person name="Zhao H."/>
            <person name="Xu D."/>
            <person name="Zhang Y."/>
        </authorList>
    </citation>
    <scope>NUCLEOTIDE SEQUENCE [LARGE SCALE GENOMIC DNA]</scope>
    <source>
        <strain evidence="2">cv. Yunnan</strain>
        <tissue evidence="1">Leaves</tissue>
    </source>
</reference>
<dbReference type="EMBL" id="CM042040">
    <property type="protein sequence ID" value="KAI3717026.1"/>
    <property type="molecule type" value="Genomic_DNA"/>
</dbReference>
<dbReference type="Proteomes" id="UP001056120">
    <property type="component" value="Linkage Group LG23"/>
</dbReference>
<protein>
    <submittedName>
        <fullName evidence="1">Uncharacterized protein</fullName>
    </submittedName>
</protein>
<accession>A0ACB9B5I2</accession>
<proteinExistence type="predicted"/>
<reference evidence="2" key="1">
    <citation type="journal article" date="2022" name="Mol. Ecol. Resour.">
        <title>The genomes of chicory, endive, great burdock and yacon provide insights into Asteraceae palaeo-polyploidization history and plant inulin production.</title>
        <authorList>
            <person name="Fan W."/>
            <person name="Wang S."/>
            <person name="Wang H."/>
            <person name="Wang A."/>
            <person name="Jiang F."/>
            <person name="Liu H."/>
            <person name="Zhao H."/>
            <person name="Xu D."/>
            <person name="Zhang Y."/>
        </authorList>
    </citation>
    <scope>NUCLEOTIDE SEQUENCE [LARGE SCALE GENOMIC DNA]</scope>
    <source>
        <strain evidence="2">cv. Yunnan</strain>
    </source>
</reference>
<organism evidence="1 2">
    <name type="scientific">Smallanthus sonchifolius</name>
    <dbReference type="NCBI Taxonomy" id="185202"/>
    <lineage>
        <taxon>Eukaryota</taxon>
        <taxon>Viridiplantae</taxon>
        <taxon>Streptophyta</taxon>
        <taxon>Embryophyta</taxon>
        <taxon>Tracheophyta</taxon>
        <taxon>Spermatophyta</taxon>
        <taxon>Magnoliopsida</taxon>
        <taxon>eudicotyledons</taxon>
        <taxon>Gunneridae</taxon>
        <taxon>Pentapetalae</taxon>
        <taxon>asterids</taxon>
        <taxon>campanulids</taxon>
        <taxon>Asterales</taxon>
        <taxon>Asteraceae</taxon>
        <taxon>Asteroideae</taxon>
        <taxon>Heliantheae alliance</taxon>
        <taxon>Millerieae</taxon>
        <taxon>Smallanthus</taxon>
    </lineage>
</organism>